<comment type="subunit">
    <text evidence="5">The basal body constitutes a major portion of the flagellar organelle and consists of four rings (L,P,S, and M) mounted on a central rod.</text>
</comment>
<dbReference type="NCBIfam" id="NF003676">
    <property type="entry name" value="PRK05303.1"/>
    <property type="match status" value="1"/>
</dbReference>
<dbReference type="PANTHER" id="PTHR30381">
    <property type="entry name" value="FLAGELLAR P-RING PERIPLASMIC PROTEIN FLGI"/>
    <property type="match status" value="1"/>
</dbReference>
<dbReference type="AlphaFoldDB" id="Q1JZR1"/>
<evidence type="ECO:0000313" key="7">
    <source>
        <dbReference type="Proteomes" id="UP000005695"/>
    </source>
</evidence>
<comment type="similarity">
    <text evidence="5">Belongs to the FlgI family.</text>
</comment>
<gene>
    <name evidence="5" type="primary">flgI</name>
    <name evidence="6" type="ORF">Dace_2531</name>
</gene>
<dbReference type="Proteomes" id="UP000005695">
    <property type="component" value="Unassembled WGS sequence"/>
</dbReference>
<dbReference type="PANTHER" id="PTHR30381:SF0">
    <property type="entry name" value="FLAGELLAR P-RING PROTEIN"/>
    <property type="match status" value="1"/>
</dbReference>
<dbReference type="GO" id="GO:0030288">
    <property type="term" value="C:outer membrane-bounded periplasmic space"/>
    <property type="evidence" value="ECO:0007669"/>
    <property type="project" value="InterPro"/>
</dbReference>
<keyword evidence="6" id="KW-0969">Cilium</keyword>
<sequence>MTKRVHIVIIALVLFSLSCSTGLASRIKDLADIEGVRTNQLVGYGLVVGLNGTGDSSSTEFTIQSLVNMMERLGMRVERDKVKVDNVAAVMVTAELPAFAKAGSAIDVLVSSIGDADSLVGGTLLMTPLKAPDGNVYAVAQGALAVGALSFGGKAAKVQKNHPTVGRIPSGAIVEREVPFRLPENRALNYRLRTADFTTVSRMADVVNGYFGQPLAHALDSGSLQVIVADEYADSLVEFIARVEHLEVQPDMIAKIIVNERSGTIVMGEHVRLSTVAVSHGNLNLVINDSALVSQPSPLSETGNTVEVPQTDISVSEDRGNLVVLPMGVSIGDVARALNAIGATPRDLIAIFQAIKAAGALHAELEIL</sequence>
<dbReference type="InterPro" id="IPR001782">
    <property type="entry name" value="Flag_FlgI"/>
</dbReference>
<dbReference type="PROSITE" id="PS51257">
    <property type="entry name" value="PROKAR_LIPOPROTEIN"/>
    <property type="match status" value="1"/>
</dbReference>
<accession>Q1JZR1</accession>
<dbReference type="GO" id="GO:0005198">
    <property type="term" value="F:structural molecule activity"/>
    <property type="evidence" value="ECO:0007669"/>
    <property type="project" value="InterPro"/>
</dbReference>
<keyword evidence="3" id="KW-0732">Signal</keyword>
<dbReference type="Pfam" id="PF02119">
    <property type="entry name" value="FlgI"/>
    <property type="match status" value="1"/>
</dbReference>
<proteinExistence type="inferred from homology"/>
<keyword evidence="4 5" id="KW-0975">Bacterial flagellum</keyword>
<comment type="function">
    <text evidence="1 5">Assembles around the rod to form the L-ring and probably protects the motor/basal body from shearing forces during rotation.</text>
</comment>
<dbReference type="GO" id="GO:0009428">
    <property type="term" value="C:bacterial-type flagellum basal body, distal rod, P ring"/>
    <property type="evidence" value="ECO:0007669"/>
    <property type="project" value="InterPro"/>
</dbReference>
<protein>
    <recommendedName>
        <fullName evidence="5">Flagellar P-ring protein</fullName>
    </recommendedName>
    <alternativeName>
        <fullName evidence="5">Basal body P-ring protein</fullName>
    </alternativeName>
</protein>
<evidence type="ECO:0000256" key="1">
    <source>
        <dbReference type="ARBA" id="ARBA00002591"/>
    </source>
</evidence>
<name>Q1JZR1_DESA6</name>
<evidence type="ECO:0000256" key="5">
    <source>
        <dbReference type="HAMAP-Rule" id="MF_00416"/>
    </source>
</evidence>
<reference evidence="6" key="2">
    <citation type="submission" date="2006-05" db="EMBL/GenBank/DDBJ databases">
        <title>Sequencing of the draft genome and assembly of Desulfuromonas acetoxidans DSM 684.</title>
        <authorList>
            <consortium name="US DOE Joint Genome Institute (JGI-PGF)"/>
            <person name="Copeland A."/>
            <person name="Lucas S."/>
            <person name="Lapidus A."/>
            <person name="Barry K."/>
            <person name="Detter J.C."/>
            <person name="Glavina del Rio T."/>
            <person name="Hammon N."/>
            <person name="Israni S."/>
            <person name="Dalin E."/>
            <person name="Tice H."/>
            <person name="Bruce D."/>
            <person name="Pitluck S."/>
            <person name="Richardson P."/>
        </authorList>
    </citation>
    <scope>NUCLEOTIDE SEQUENCE [LARGE SCALE GENOMIC DNA]</scope>
    <source>
        <strain evidence="6">DSM 684</strain>
    </source>
</reference>
<reference evidence="6" key="1">
    <citation type="submission" date="2006-05" db="EMBL/GenBank/DDBJ databases">
        <title>Annotation of the draft genome assembly of Desulfuromonas acetoxidans DSM 684.</title>
        <authorList>
            <consortium name="US DOE Joint Genome Institute (JGI-ORNL)"/>
            <person name="Larimer F."/>
            <person name="Land M."/>
            <person name="Hauser L."/>
        </authorList>
    </citation>
    <scope>NUCLEOTIDE SEQUENCE [LARGE SCALE GENOMIC DNA]</scope>
    <source>
        <strain evidence="6">DSM 684</strain>
    </source>
</reference>
<organism evidence="6 7">
    <name type="scientific">Desulfuromonas acetoxidans (strain DSM 684 / 11070)</name>
    <dbReference type="NCBI Taxonomy" id="281689"/>
    <lineage>
        <taxon>Bacteria</taxon>
        <taxon>Pseudomonadati</taxon>
        <taxon>Thermodesulfobacteriota</taxon>
        <taxon>Desulfuromonadia</taxon>
        <taxon>Desulfuromonadales</taxon>
        <taxon>Desulfuromonadaceae</taxon>
        <taxon>Desulfuromonas</taxon>
    </lineage>
</organism>
<keyword evidence="6" id="KW-0282">Flagellum</keyword>
<dbReference type="HAMAP" id="MF_00416">
    <property type="entry name" value="FlgI"/>
    <property type="match status" value="1"/>
</dbReference>
<evidence type="ECO:0000256" key="3">
    <source>
        <dbReference type="ARBA" id="ARBA00022729"/>
    </source>
</evidence>
<comment type="caution">
    <text evidence="6">The sequence shown here is derived from an EMBL/GenBank/DDBJ whole genome shotgun (WGS) entry which is preliminary data.</text>
</comment>
<evidence type="ECO:0000256" key="4">
    <source>
        <dbReference type="ARBA" id="ARBA00023143"/>
    </source>
</evidence>
<dbReference type="RefSeq" id="WP_006000329.1">
    <property type="nucleotide sequence ID" value="NZ_AAEW02000008.1"/>
</dbReference>
<evidence type="ECO:0000256" key="2">
    <source>
        <dbReference type="ARBA" id="ARBA00004117"/>
    </source>
</evidence>
<keyword evidence="6" id="KW-0966">Cell projection</keyword>
<dbReference type="PRINTS" id="PR01010">
    <property type="entry name" value="FLGPRINGFLGI"/>
</dbReference>
<keyword evidence="7" id="KW-1185">Reference proteome</keyword>
<dbReference type="GO" id="GO:0071973">
    <property type="term" value="P:bacterial-type flagellum-dependent cell motility"/>
    <property type="evidence" value="ECO:0007669"/>
    <property type="project" value="InterPro"/>
</dbReference>
<comment type="subcellular location">
    <subcellularLocation>
        <location evidence="2 5">Bacterial flagellum basal body</location>
    </subcellularLocation>
</comment>
<evidence type="ECO:0000313" key="6">
    <source>
        <dbReference type="EMBL" id="EAT15831.1"/>
    </source>
</evidence>
<dbReference type="OrthoDB" id="9786431at2"/>
<dbReference type="EMBL" id="AAEW02000008">
    <property type="protein sequence ID" value="EAT15831.1"/>
    <property type="molecule type" value="Genomic_DNA"/>
</dbReference>